<evidence type="ECO:0000256" key="1">
    <source>
        <dbReference type="SAM" id="Phobius"/>
    </source>
</evidence>
<keyword evidence="3" id="KW-1185">Reference proteome</keyword>
<comment type="caution">
    <text evidence="2">The sequence shown here is derived from an EMBL/GenBank/DDBJ whole genome shotgun (WGS) entry which is preliminary data.</text>
</comment>
<evidence type="ECO:0000313" key="3">
    <source>
        <dbReference type="Proteomes" id="UP001148786"/>
    </source>
</evidence>
<reference evidence="2" key="1">
    <citation type="submission" date="2022-07" db="EMBL/GenBank/DDBJ databases">
        <title>Genome Sequence of Agrocybe chaxingu.</title>
        <authorList>
            <person name="Buettner E."/>
        </authorList>
    </citation>
    <scope>NUCLEOTIDE SEQUENCE</scope>
    <source>
        <strain evidence="2">MP-N11</strain>
    </source>
</reference>
<feature type="transmembrane region" description="Helical" evidence="1">
    <location>
        <begin position="390"/>
        <end position="412"/>
    </location>
</feature>
<protein>
    <recommendedName>
        <fullName evidence="4">Transmembrane protein</fullName>
    </recommendedName>
</protein>
<keyword evidence="1" id="KW-1133">Transmembrane helix</keyword>
<proteinExistence type="predicted"/>
<keyword evidence="1" id="KW-0472">Membrane</keyword>
<sequence>MASLVVDPEHFVVTDTLDFRPDTAVRISALHISPNGALFCVLDSSGTLTIYDSVNFAVCLSLTLETFEEARIFHWHPSVDVQYRFLTVSRAGSLLEFMFSMEPEPTVRAISRTDIWTIITDPWDPTPPISLSALNHDATEMAVVGDRRLFVWGDPFEQGFSFASTTEITPPGIQNYDILRNGRVVSVRYVSRHTVLVCLSTGFVSVSTASRSPTIVNSFVAPAGHRTIHELILNPLRNTAITLTGRSGFDLYFGLRGQNIFEEAEPGTEEQHRWFPSFTALDGSPIGPTHSSGTRGTYIGDTLLLGTTTGRLLATSMGSTQVLDLFLRGTDAEDGVMRPVRHVDVNDYRTELAVAAVSSGATNVIAIVRRAADVETAQPSDGKDESLRMAGWQALAAFVCGMGSLYGLLFAFSSLFSA</sequence>
<dbReference type="InterPro" id="IPR036322">
    <property type="entry name" value="WD40_repeat_dom_sf"/>
</dbReference>
<dbReference type="Proteomes" id="UP001148786">
    <property type="component" value="Unassembled WGS sequence"/>
</dbReference>
<dbReference type="AlphaFoldDB" id="A0A9W8K5Z7"/>
<gene>
    <name evidence="2" type="ORF">NLJ89_g6222</name>
</gene>
<accession>A0A9W8K5Z7</accession>
<keyword evidence="1" id="KW-0812">Transmembrane</keyword>
<organism evidence="2 3">
    <name type="scientific">Agrocybe chaxingu</name>
    <dbReference type="NCBI Taxonomy" id="84603"/>
    <lineage>
        <taxon>Eukaryota</taxon>
        <taxon>Fungi</taxon>
        <taxon>Dikarya</taxon>
        <taxon>Basidiomycota</taxon>
        <taxon>Agaricomycotina</taxon>
        <taxon>Agaricomycetes</taxon>
        <taxon>Agaricomycetidae</taxon>
        <taxon>Agaricales</taxon>
        <taxon>Agaricineae</taxon>
        <taxon>Strophariaceae</taxon>
        <taxon>Agrocybe</taxon>
    </lineage>
</organism>
<dbReference type="EMBL" id="JANKHO010000646">
    <property type="protein sequence ID" value="KAJ3507580.1"/>
    <property type="molecule type" value="Genomic_DNA"/>
</dbReference>
<evidence type="ECO:0000313" key="2">
    <source>
        <dbReference type="EMBL" id="KAJ3507580.1"/>
    </source>
</evidence>
<evidence type="ECO:0008006" key="4">
    <source>
        <dbReference type="Google" id="ProtNLM"/>
    </source>
</evidence>
<name>A0A9W8K5Z7_9AGAR</name>
<dbReference type="SUPFAM" id="SSF50978">
    <property type="entry name" value="WD40 repeat-like"/>
    <property type="match status" value="1"/>
</dbReference>